<feature type="compositionally biased region" description="Basic and acidic residues" evidence="1">
    <location>
        <begin position="56"/>
        <end position="69"/>
    </location>
</feature>
<name>A0A0E0LV30_ORYPU</name>
<dbReference type="CDD" id="cd00590">
    <property type="entry name" value="RRM_SF"/>
    <property type="match status" value="1"/>
</dbReference>
<dbReference type="AlphaFoldDB" id="A0A0E0LV30"/>
<sequence>MGGGGGGGDGSSKRDREGESRKRGKKQDTTQKEDASEVDVTKEEEEEEQESEQDPVELKLKAPTKKLDDSSLPIATNHNATGDDKQKRKANSSKGRATPKHYIFAGNLPPNIKENKVKFFQADGVEIFNPHCYAHICFSTVEAALKAFRFNGHKLMGYEVVLELVGELDFPRYVFFPLPSLCHSMHK</sequence>
<organism evidence="2">
    <name type="scientific">Oryza punctata</name>
    <name type="common">Red rice</name>
    <dbReference type="NCBI Taxonomy" id="4537"/>
    <lineage>
        <taxon>Eukaryota</taxon>
        <taxon>Viridiplantae</taxon>
        <taxon>Streptophyta</taxon>
        <taxon>Embryophyta</taxon>
        <taxon>Tracheophyta</taxon>
        <taxon>Spermatophyta</taxon>
        <taxon>Magnoliopsida</taxon>
        <taxon>Liliopsida</taxon>
        <taxon>Poales</taxon>
        <taxon>Poaceae</taxon>
        <taxon>BOP clade</taxon>
        <taxon>Oryzoideae</taxon>
        <taxon>Oryzeae</taxon>
        <taxon>Oryzinae</taxon>
        <taxon>Oryza</taxon>
    </lineage>
</organism>
<protein>
    <recommendedName>
        <fullName evidence="4">RRM domain-containing protein</fullName>
    </recommendedName>
</protein>
<dbReference type="GO" id="GO:0003676">
    <property type="term" value="F:nucleic acid binding"/>
    <property type="evidence" value="ECO:0007669"/>
    <property type="project" value="InterPro"/>
</dbReference>
<dbReference type="SUPFAM" id="SSF54928">
    <property type="entry name" value="RNA-binding domain, RBD"/>
    <property type="match status" value="1"/>
</dbReference>
<reference evidence="2" key="1">
    <citation type="submission" date="2015-04" db="UniProtKB">
        <authorList>
            <consortium name="EnsemblPlants"/>
        </authorList>
    </citation>
    <scope>IDENTIFICATION</scope>
</reference>
<accession>A0A0E0LV30</accession>
<evidence type="ECO:0008006" key="4">
    <source>
        <dbReference type="Google" id="ProtNLM"/>
    </source>
</evidence>
<dbReference type="Proteomes" id="UP000026962">
    <property type="component" value="Chromosome 8"/>
</dbReference>
<feature type="region of interest" description="Disordered" evidence="1">
    <location>
        <begin position="1"/>
        <end position="97"/>
    </location>
</feature>
<dbReference type="Gene3D" id="3.30.70.330">
    <property type="match status" value="1"/>
</dbReference>
<feature type="compositionally biased region" description="Acidic residues" evidence="1">
    <location>
        <begin position="42"/>
        <end position="55"/>
    </location>
</feature>
<feature type="compositionally biased region" description="Basic and acidic residues" evidence="1">
    <location>
        <begin position="11"/>
        <end position="41"/>
    </location>
</feature>
<feature type="compositionally biased region" description="Gly residues" evidence="1">
    <location>
        <begin position="1"/>
        <end position="10"/>
    </location>
</feature>
<evidence type="ECO:0000313" key="2">
    <source>
        <dbReference type="EnsemblPlants" id="OPUNC08G13560.2"/>
    </source>
</evidence>
<keyword evidence="3" id="KW-1185">Reference proteome</keyword>
<dbReference type="InterPro" id="IPR012677">
    <property type="entry name" value="Nucleotide-bd_a/b_plait_sf"/>
</dbReference>
<dbReference type="InterPro" id="IPR035979">
    <property type="entry name" value="RBD_domain_sf"/>
</dbReference>
<dbReference type="Gramene" id="OPUNC08G13560.2">
    <property type="protein sequence ID" value="OPUNC08G13560.2"/>
    <property type="gene ID" value="OPUNC08G13560"/>
</dbReference>
<dbReference type="STRING" id="4537.A0A0E0LV30"/>
<evidence type="ECO:0000313" key="3">
    <source>
        <dbReference type="Proteomes" id="UP000026962"/>
    </source>
</evidence>
<dbReference type="EnsemblPlants" id="OPUNC08G13560.2">
    <property type="protein sequence ID" value="OPUNC08G13560.2"/>
    <property type="gene ID" value="OPUNC08G13560"/>
</dbReference>
<reference evidence="2" key="2">
    <citation type="submission" date="2018-05" db="EMBL/GenBank/DDBJ databases">
        <title>OpunRS2 (Oryza punctata Reference Sequence Version 2).</title>
        <authorList>
            <person name="Zhang J."/>
            <person name="Kudrna D."/>
            <person name="Lee S."/>
            <person name="Talag J."/>
            <person name="Welchert J."/>
            <person name="Wing R.A."/>
        </authorList>
    </citation>
    <scope>NUCLEOTIDE SEQUENCE [LARGE SCALE GENOMIC DNA]</scope>
</reference>
<evidence type="ECO:0000256" key="1">
    <source>
        <dbReference type="SAM" id="MobiDB-lite"/>
    </source>
</evidence>
<proteinExistence type="predicted"/>
<dbReference type="HOGENOM" id="CLU_1589121_0_0_1"/>